<gene>
    <name evidence="2" type="ORF">LCGC14_1249880</name>
</gene>
<protein>
    <submittedName>
        <fullName evidence="2">Uncharacterized protein</fullName>
    </submittedName>
</protein>
<evidence type="ECO:0000313" key="2">
    <source>
        <dbReference type="EMBL" id="KKM89314.1"/>
    </source>
</evidence>
<comment type="caution">
    <text evidence="2">The sequence shown here is derived from an EMBL/GenBank/DDBJ whole genome shotgun (WGS) entry which is preliminary data.</text>
</comment>
<organism evidence="2">
    <name type="scientific">marine sediment metagenome</name>
    <dbReference type="NCBI Taxonomy" id="412755"/>
    <lineage>
        <taxon>unclassified sequences</taxon>
        <taxon>metagenomes</taxon>
        <taxon>ecological metagenomes</taxon>
    </lineage>
</organism>
<name>A0A0F9L3B8_9ZZZZ</name>
<dbReference type="AlphaFoldDB" id="A0A0F9L3B8"/>
<reference evidence="2" key="1">
    <citation type="journal article" date="2015" name="Nature">
        <title>Complex archaea that bridge the gap between prokaryotes and eukaryotes.</title>
        <authorList>
            <person name="Spang A."/>
            <person name="Saw J.H."/>
            <person name="Jorgensen S.L."/>
            <person name="Zaremba-Niedzwiedzka K."/>
            <person name="Martijn J."/>
            <person name="Lind A.E."/>
            <person name="van Eijk R."/>
            <person name="Schleper C."/>
            <person name="Guy L."/>
            <person name="Ettema T.J."/>
        </authorList>
    </citation>
    <scope>NUCLEOTIDE SEQUENCE</scope>
</reference>
<sequence>MPFISKAQELRKKNAELHAQMTALSIKAHDEDRELTAEDREQWDRMDAEYEGRLRTIKDHEKLEERERDMNALDKRRIGREDTPP</sequence>
<feature type="region of interest" description="Disordered" evidence="1">
    <location>
        <begin position="57"/>
        <end position="85"/>
    </location>
</feature>
<feature type="non-terminal residue" evidence="2">
    <location>
        <position position="85"/>
    </location>
</feature>
<proteinExistence type="predicted"/>
<evidence type="ECO:0000256" key="1">
    <source>
        <dbReference type="SAM" id="MobiDB-lite"/>
    </source>
</evidence>
<accession>A0A0F9L3B8</accession>
<dbReference type="EMBL" id="LAZR01006834">
    <property type="protein sequence ID" value="KKM89314.1"/>
    <property type="molecule type" value="Genomic_DNA"/>
</dbReference>